<dbReference type="GO" id="GO:0005886">
    <property type="term" value="C:plasma membrane"/>
    <property type="evidence" value="ECO:0007669"/>
    <property type="project" value="UniProtKB-SubCell"/>
</dbReference>
<feature type="transmembrane region" description="Helical" evidence="7">
    <location>
        <begin position="96"/>
        <end position="113"/>
    </location>
</feature>
<evidence type="ECO:0000256" key="6">
    <source>
        <dbReference type="SAM" id="MobiDB-lite"/>
    </source>
</evidence>
<dbReference type="AlphaFoldDB" id="A0A9E6XV82"/>
<protein>
    <submittedName>
        <fullName evidence="8">Ribose import permease protein RbsC</fullName>
    </submittedName>
</protein>
<dbReference type="InterPro" id="IPR001851">
    <property type="entry name" value="ABC_transp_permease"/>
</dbReference>
<dbReference type="GO" id="GO:0022857">
    <property type="term" value="F:transmembrane transporter activity"/>
    <property type="evidence" value="ECO:0007669"/>
    <property type="project" value="InterPro"/>
</dbReference>
<evidence type="ECO:0000256" key="4">
    <source>
        <dbReference type="ARBA" id="ARBA00022989"/>
    </source>
</evidence>
<evidence type="ECO:0000256" key="1">
    <source>
        <dbReference type="ARBA" id="ARBA00004651"/>
    </source>
</evidence>
<gene>
    <name evidence="8" type="primary">rbsC_3</name>
    <name evidence="8" type="ORF">DSM104329_00764</name>
</gene>
<feature type="compositionally biased region" description="Low complexity" evidence="6">
    <location>
        <begin position="1"/>
        <end position="17"/>
    </location>
</feature>
<keyword evidence="5 7" id="KW-0472">Membrane</keyword>
<accession>A0A9E6XV82</accession>
<comment type="subcellular location">
    <subcellularLocation>
        <location evidence="1">Cell membrane</location>
        <topology evidence="1">Multi-pass membrane protein</topology>
    </subcellularLocation>
</comment>
<dbReference type="Proteomes" id="UP001162834">
    <property type="component" value="Chromosome"/>
</dbReference>
<organism evidence="8 9">
    <name type="scientific">Capillimicrobium parvum</name>
    <dbReference type="NCBI Taxonomy" id="2884022"/>
    <lineage>
        <taxon>Bacteria</taxon>
        <taxon>Bacillati</taxon>
        <taxon>Actinomycetota</taxon>
        <taxon>Thermoleophilia</taxon>
        <taxon>Solirubrobacterales</taxon>
        <taxon>Capillimicrobiaceae</taxon>
        <taxon>Capillimicrobium</taxon>
    </lineage>
</organism>
<feature type="transmembrane region" description="Helical" evidence="7">
    <location>
        <begin position="268"/>
        <end position="287"/>
    </location>
</feature>
<feature type="transmembrane region" description="Helical" evidence="7">
    <location>
        <begin position="32"/>
        <end position="52"/>
    </location>
</feature>
<evidence type="ECO:0000256" key="2">
    <source>
        <dbReference type="ARBA" id="ARBA00022475"/>
    </source>
</evidence>
<keyword evidence="3 7" id="KW-0812">Transmembrane</keyword>
<feature type="transmembrane region" description="Helical" evidence="7">
    <location>
        <begin position="72"/>
        <end position="91"/>
    </location>
</feature>
<evidence type="ECO:0000256" key="7">
    <source>
        <dbReference type="SAM" id="Phobius"/>
    </source>
</evidence>
<keyword evidence="9" id="KW-1185">Reference proteome</keyword>
<feature type="transmembrane region" description="Helical" evidence="7">
    <location>
        <begin position="146"/>
        <end position="163"/>
    </location>
</feature>
<dbReference type="PANTHER" id="PTHR32196">
    <property type="entry name" value="ABC TRANSPORTER PERMEASE PROTEIN YPHD-RELATED-RELATED"/>
    <property type="match status" value="1"/>
</dbReference>
<feature type="region of interest" description="Disordered" evidence="6">
    <location>
        <begin position="1"/>
        <end position="29"/>
    </location>
</feature>
<dbReference type="RefSeq" id="WP_259314064.1">
    <property type="nucleotide sequence ID" value="NZ_CP087164.1"/>
</dbReference>
<feature type="transmembrane region" description="Helical" evidence="7">
    <location>
        <begin position="323"/>
        <end position="340"/>
    </location>
</feature>
<reference evidence="8" key="1">
    <citation type="journal article" date="2022" name="Int. J. Syst. Evol. Microbiol.">
        <title>Pseudomonas aegrilactucae sp. nov. and Pseudomonas morbosilactucae sp. nov., pathogens causing bacterial rot of lettuce in Japan.</title>
        <authorList>
            <person name="Sawada H."/>
            <person name="Fujikawa T."/>
            <person name="Satou M."/>
        </authorList>
    </citation>
    <scope>NUCLEOTIDE SEQUENCE</scope>
    <source>
        <strain evidence="8">0166_1</strain>
    </source>
</reference>
<dbReference type="KEGG" id="sbae:DSM104329_00764"/>
<keyword evidence="2" id="KW-1003">Cell membrane</keyword>
<feature type="transmembrane region" description="Helical" evidence="7">
    <location>
        <begin position="294"/>
        <end position="317"/>
    </location>
</feature>
<evidence type="ECO:0000256" key="3">
    <source>
        <dbReference type="ARBA" id="ARBA00022692"/>
    </source>
</evidence>
<feature type="transmembrane region" description="Helical" evidence="7">
    <location>
        <begin position="119"/>
        <end position="139"/>
    </location>
</feature>
<evidence type="ECO:0000313" key="8">
    <source>
        <dbReference type="EMBL" id="UGS34386.1"/>
    </source>
</evidence>
<dbReference type="Pfam" id="PF02653">
    <property type="entry name" value="BPD_transp_2"/>
    <property type="match status" value="1"/>
</dbReference>
<evidence type="ECO:0000256" key="5">
    <source>
        <dbReference type="ARBA" id="ARBA00023136"/>
    </source>
</evidence>
<dbReference type="EMBL" id="CP087164">
    <property type="protein sequence ID" value="UGS34386.1"/>
    <property type="molecule type" value="Genomic_DNA"/>
</dbReference>
<sequence>MNVAAEQEAVSSSSGGAERTRSPRPRGSSSRVLGYLEAYAMVGLLVIVVLFFSFYSKTADTFPTAANLQATISNQAVIAVIALAALIPLVCNQWDLSVGAIAGLSSVFVASALSTGTPVWVGILLGLGLGLLVGGFNALIVTRLRVNAVIATLGTATILEGVVNQKTNGLAVVSNLPASITNFGSGNWLGIPRTAYLLAIVALVVYYLLIHTPAGRYLYALGSNPKGARLVGLQTRLLIAGTFIAAGLLSGLAGIMQVARAGGADPNVGAGFTLPALAAAFLSAAAIKPGRYNVGGTLVAIFFLAALNSGLNLAGAAPYVNSYVNGAALIVGIGLAANLGRKRTGESG</sequence>
<dbReference type="CDD" id="cd06579">
    <property type="entry name" value="TM_PBP1_transp_AraH_like"/>
    <property type="match status" value="1"/>
</dbReference>
<keyword evidence="4 7" id="KW-1133">Transmembrane helix</keyword>
<name>A0A9E6XV82_9ACTN</name>
<proteinExistence type="predicted"/>
<feature type="transmembrane region" description="Helical" evidence="7">
    <location>
        <begin position="195"/>
        <end position="214"/>
    </location>
</feature>
<evidence type="ECO:0000313" key="9">
    <source>
        <dbReference type="Proteomes" id="UP001162834"/>
    </source>
</evidence>
<feature type="transmembrane region" description="Helical" evidence="7">
    <location>
        <begin position="235"/>
        <end position="256"/>
    </location>
</feature>